<dbReference type="PANTHER" id="PTHR40787:SF3">
    <property type="entry name" value="PROTEIN TRANSPORT PROTEIN SEC39"/>
    <property type="match status" value="1"/>
</dbReference>
<proteinExistence type="predicted"/>
<dbReference type="EMBL" id="JAIZPD010000001">
    <property type="protein sequence ID" value="KAH0968495.1"/>
    <property type="molecule type" value="Genomic_DNA"/>
</dbReference>
<name>A0A9P8SP29_9HYPO</name>
<feature type="signal peptide" evidence="1">
    <location>
        <begin position="1"/>
        <end position="16"/>
    </location>
</feature>
<dbReference type="RefSeq" id="XP_044726008.1">
    <property type="nucleotide sequence ID" value="XM_044859608.1"/>
</dbReference>
<dbReference type="SUPFAM" id="SSF48619">
    <property type="entry name" value="Phospholipase A2, PLA2"/>
    <property type="match status" value="1"/>
</dbReference>
<sequence length="184" mass="20625">MKLVAVILALVSAALAVPAAVVPPQAIRRQSLQAITDKLAFTLTLPSFTARRNRRDPPSLDWSSDGCTASPNNPFGFPFLPGCHRHDFGYRNFRKQRRFNQDNKDRIDIQFKTDLYFQCEQVSAKSSCERLADIYYLAVKTFGGSVESKRDAEYSQAYAEAVKAYDDAVEKAQEEGLLPVLNLT</sequence>
<keyword evidence="1" id="KW-0732">Signal</keyword>
<protein>
    <submittedName>
        <fullName evidence="2">Prokaryotic phospholipase a2 domain-containing protein</fullName>
    </submittedName>
</protein>
<evidence type="ECO:0000313" key="2">
    <source>
        <dbReference type="EMBL" id="KAH0968495.1"/>
    </source>
</evidence>
<feature type="chain" id="PRO_5040107780" evidence="1">
    <location>
        <begin position="17"/>
        <end position="184"/>
    </location>
</feature>
<dbReference type="GO" id="GO:0050482">
    <property type="term" value="P:arachidonate secretion"/>
    <property type="evidence" value="ECO:0007669"/>
    <property type="project" value="InterPro"/>
</dbReference>
<dbReference type="GO" id="GO:0006644">
    <property type="term" value="P:phospholipid metabolic process"/>
    <property type="evidence" value="ECO:0007669"/>
    <property type="project" value="InterPro"/>
</dbReference>
<evidence type="ECO:0000313" key="3">
    <source>
        <dbReference type="Proteomes" id="UP000824596"/>
    </source>
</evidence>
<keyword evidence="3" id="KW-1185">Reference proteome</keyword>
<dbReference type="AlphaFoldDB" id="A0A9P8SP29"/>
<reference evidence="2" key="1">
    <citation type="submission" date="2021-09" db="EMBL/GenBank/DDBJ databases">
        <title>A high-quality genome of the endoparasitic fungus Hirsutella rhossiliensis with a comparison of Hirsutella genomes reveals transposable elements contributing to genome size variation.</title>
        <authorList>
            <person name="Lin R."/>
            <person name="Jiao Y."/>
            <person name="Sun X."/>
            <person name="Ling J."/>
            <person name="Xie B."/>
            <person name="Cheng X."/>
        </authorList>
    </citation>
    <scope>NUCLEOTIDE SEQUENCE</scope>
    <source>
        <strain evidence="2">HR02</strain>
    </source>
</reference>
<dbReference type="GeneID" id="68350266"/>
<dbReference type="OrthoDB" id="5120271at2759"/>
<dbReference type="GO" id="GO:0004623">
    <property type="term" value="F:phospholipase A2 activity"/>
    <property type="evidence" value="ECO:0007669"/>
    <property type="project" value="InterPro"/>
</dbReference>
<evidence type="ECO:0000256" key="1">
    <source>
        <dbReference type="SAM" id="SignalP"/>
    </source>
</evidence>
<dbReference type="InterPro" id="IPR015141">
    <property type="entry name" value="PLipase_A2_prok/fun"/>
</dbReference>
<dbReference type="Gene3D" id="1.20.90.10">
    <property type="entry name" value="Phospholipase A2 domain"/>
    <property type="match status" value="1"/>
</dbReference>
<dbReference type="Pfam" id="PF09056">
    <property type="entry name" value="Phospholip_A2_3"/>
    <property type="match status" value="1"/>
</dbReference>
<dbReference type="Proteomes" id="UP000824596">
    <property type="component" value="Unassembled WGS sequence"/>
</dbReference>
<accession>A0A9P8SP29</accession>
<dbReference type="InterPro" id="IPR036444">
    <property type="entry name" value="PLipase_A2_dom_sf"/>
</dbReference>
<dbReference type="PANTHER" id="PTHR40787">
    <property type="entry name" value="SECRETED PROTEIN"/>
    <property type="match status" value="1"/>
</dbReference>
<comment type="caution">
    <text evidence="2">The sequence shown here is derived from an EMBL/GenBank/DDBJ whole genome shotgun (WGS) entry which is preliminary data.</text>
</comment>
<gene>
    <name evidence="2" type="ORF">HRG_01137</name>
</gene>
<organism evidence="2 3">
    <name type="scientific">Hirsutella rhossiliensis</name>
    <dbReference type="NCBI Taxonomy" id="111463"/>
    <lineage>
        <taxon>Eukaryota</taxon>
        <taxon>Fungi</taxon>
        <taxon>Dikarya</taxon>
        <taxon>Ascomycota</taxon>
        <taxon>Pezizomycotina</taxon>
        <taxon>Sordariomycetes</taxon>
        <taxon>Hypocreomycetidae</taxon>
        <taxon>Hypocreales</taxon>
        <taxon>Ophiocordycipitaceae</taxon>
        <taxon>Hirsutella</taxon>
    </lineage>
</organism>